<organism evidence="1">
    <name type="scientific">Rhizophora mucronata</name>
    <name type="common">Asiatic mangrove</name>
    <dbReference type="NCBI Taxonomy" id="61149"/>
    <lineage>
        <taxon>Eukaryota</taxon>
        <taxon>Viridiplantae</taxon>
        <taxon>Streptophyta</taxon>
        <taxon>Embryophyta</taxon>
        <taxon>Tracheophyta</taxon>
        <taxon>Spermatophyta</taxon>
        <taxon>Magnoliopsida</taxon>
        <taxon>eudicotyledons</taxon>
        <taxon>Gunneridae</taxon>
        <taxon>Pentapetalae</taxon>
        <taxon>rosids</taxon>
        <taxon>fabids</taxon>
        <taxon>Malpighiales</taxon>
        <taxon>Rhizophoraceae</taxon>
        <taxon>Rhizophora</taxon>
    </lineage>
</organism>
<name>A0A2P2N519_RHIMU</name>
<protein>
    <submittedName>
        <fullName evidence="1">Uncharacterized protein</fullName>
    </submittedName>
</protein>
<sequence>MTKVNSISFHHHYLHFFPFYSYFPLTQSNLESTPHQYFYPYIKRTSGTMLQRSSEVK</sequence>
<dbReference type="AlphaFoldDB" id="A0A2P2N519"/>
<dbReference type="EMBL" id="GGEC01057069">
    <property type="protein sequence ID" value="MBX37553.1"/>
    <property type="molecule type" value="Transcribed_RNA"/>
</dbReference>
<reference evidence="1" key="1">
    <citation type="submission" date="2018-02" db="EMBL/GenBank/DDBJ databases">
        <title>Rhizophora mucronata_Transcriptome.</title>
        <authorList>
            <person name="Meera S.P."/>
            <person name="Sreeshan A."/>
            <person name="Augustine A."/>
        </authorList>
    </citation>
    <scope>NUCLEOTIDE SEQUENCE</scope>
    <source>
        <tissue evidence="1">Leaf</tissue>
    </source>
</reference>
<accession>A0A2P2N519</accession>
<evidence type="ECO:0000313" key="1">
    <source>
        <dbReference type="EMBL" id="MBX37553.1"/>
    </source>
</evidence>
<proteinExistence type="predicted"/>